<dbReference type="InterPro" id="IPR013749">
    <property type="entry name" value="PM/HMP-P_kinase-1"/>
</dbReference>
<dbReference type="EC" id="2.7.1.49" evidence="2"/>
<comment type="pathway">
    <text evidence="1">Cofactor biosynthesis; thiamine diphosphate biosynthesis.</text>
</comment>
<proteinExistence type="predicted"/>
<dbReference type="InterPro" id="IPR029056">
    <property type="entry name" value="Ribokinase-like"/>
</dbReference>
<keyword evidence="4" id="KW-0418">Kinase</keyword>
<dbReference type="PANTHER" id="PTHR20858:SF17">
    <property type="entry name" value="HYDROXYMETHYLPYRIMIDINE_PHOSPHOMETHYLPYRIMIDINE KINASE THI20-RELATED"/>
    <property type="match status" value="1"/>
</dbReference>
<sequence>MIKDDNLILSIAGHDPTGGAGIQVDAQIANHHGKHCLSILTCETIQNLKSFEKIIPQEEEYIQASFNNLLKNFTLKYFKIGLIPNIKIAHKLGSLIASNKPKLVVIDPILKSGTGKKLFLKKDLNLLMQNLYRKATLLTPNVYELKTLTNKKNIFDGILFLQEQGIENVYVTGELKKGKIRNHLYSKGELVNIDEVPKMKTTIHGSGCALSTSILCFLANKKSLKDACSKSQNLMRVLVKNSRNHIHQNILKI</sequence>
<dbReference type="UniPathway" id="UPA00060">
    <property type="reaction ID" value="UER00138"/>
</dbReference>
<name>E0XQV3_9GAMM</name>
<dbReference type="GO" id="GO:0008902">
    <property type="term" value="F:hydroxymethylpyrimidine kinase activity"/>
    <property type="evidence" value="ECO:0007669"/>
    <property type="project" value="UniProtKB-EC"/>
</dbReference>
<dbReference type="SUPFAM" id="SSF53613">
    <property type="entry name" value="Ribokinase-like"/>
    <property type="match status" value="1"/>
</dbReference>
<dbReference type="Gene3D" id="3.40.1190.20">
    <property type="match status" value="1"/>
</dbReference>
<dbReference type="GO" id="GO:0005829">
    <property type="term" value="C:cytosol"/>
    <property type="evidence" value="ECO:0007669"/>
    <property type="project" value="TreeGrafter"/>
</dbReference>
<accession>E0XQV3</accession>
<dbReference type="GO" id="GO:0009228">
    <property type="term" value="P:thiamine biosynthetic process"/>
    <property type="evidence" value="ECO:0007669"/>
    <property type="project" value="InterPro"/>
</dbReference>
<evidence type="ECO:0000256" key="1">
    <source>
        <dbReference type="ARBA" id="ARBA00004948"/>
    </source>
</evidence>
<protein>
    <recommendedName>
        <fullName evidence="2">hydroxymethylpyrimidine kinase</fullName>
        <ecNumber evidence="2">2.7.1.49</ecNumber>
    </recommendedName>
</protein>
<reference evidence="4" key="1">
    <citation type="journal article" date="2011" name="Environ. Microbiol.">
        <title>Time-series analyses of Monterey Bay coastal microbial picoplankton using a 'genome proxy' microarray.</title>
        <authorList>
            <person name="Rich V.I."/>
            <person name="Pham V.D."/>
            <person name="Eppley J."/>
            <person name="Shi Y."/>
            <person name="DeLong E.F."/>
        </authorList>
    </citation>
    <scope>NUCLEOTIDE SEQUENCE</scope>
</reference>
<evidence type="ECO:0000256" key="2">
    <source>
        <dbReference type="ARBA" id="ARBA00012135"/>
    </source>
</evidence>
<keyword evidence="4" id="KW-0808">Transferase</keyword>
<dbReference type="GO" id="GO:0009229">
    <property type="term" value="P:thiamine diphosphate biosynthetic process"/>
    <property type="evidence" value="ECO:0007669"/>
    <property type="project" value="UniProtKB-UniPathway"/>
</dbReference>
<dbReference type="AlphaFoldDB" id="E0XQV3"/>
<evidence type="ECO:0000313" key="4">
    <source>
        <dbReference type="EMBL" id="ADI16794.1"/>
    </source>
</evidence>
<dbReference type="EMBL" id="GU474847">
    <property type="protein sequence ID" value="ADI16794.1"/>
    <property type="molecule type" value="Genomic_DNA"/>
</dbReference>
<dbReference type="Pfam" id="PF08543">
    <property type="entry name" value="Phos_pyr_kin"/>
    <property type="match status" value="1"/>
</dbReference>
<dbReference type="PANTHER" id="PTHR20858">
    <property type="entry name" value="PHOSPHOMETHYLPYRIMIDINE KINASE"/>
    <property type="match status" value="1"/>
</dbReference>
<organism evidence="4">
    <name type="scientific">uncultured gamma proteobacterium HF0010_11K06</name>
    <dbReference type="NCBI Taxonomy" id="710980"/>
    <lineage>
        <taxon>Bacteria</taxon>
        <taxon>Pseudomonadati</taxon>
        <taxon>Pseudomonadota</taxon>
        <taxon>Gammaproteobacteria</taxon>
        <taxon>environmental samples</taxon>
    </lineage>
</organism>
<feature type="domain" description="Pyridoxamine kinase/Phosphomethylpyrimidine kinase" evidence="3">
    <location>
        <begin position="15"/>
        <end position="243"/>
    </location>
</feature>
<dbReference type="CDD" id="cd01169">
    <property type="entry name" value="HMPP_kinase"/>
    <property type="match status" value="1"/>
</dbReference>
<dbReference type="GO" id="GO:0008972">
    <property type="term" value="F:phosphomethylpyrimidine kinase activity"/>
    <property type="evidence" value="ECO:0007669"/>
    <property type="project" value="InterPro"/>
</dbReference>
<evidence type="ECO:0000259" key="3">
    <source>
        <dbReference type="Pfam" id="PF08543"/>
    </source>
</evidence>
<dbReference type="InterPro" id="IPR004399">
    <property type="entry name" value="HMP/HMP-P_kinase_dom"/>
</dbReference>